<dbReference type="KEGG" id="chn:A605_09905"/>
<keyword evidence="2" id="KW-0812">Transmembrane</keyword>
<dbReference type="PATRIC" id="fig|1121362.3.peg.2004"/>
<evidence type="ECO:0000313" key="4">
    <source>
        <dbReference type="Proteomes" id="UP000011723"/>
    </source>
</evidence>
<evidence type="ECO:0000256" key="1">
    <source>
        <dbReference type="SAM" id="MobiDB-lite"/>
    </source>
</evidence>
<evidence type="ECO:0000313" key="3">
    <source>
        <dbReference type="EMBL" id="AGF72983.1"/>
    </source>
</evidence>
<keyword evidence="2" id="KW-0472">Membrane</keyword>
<keyword evidence="4" id="KW-1185">Reference proteome</keyword>
<proteinExistence type="predicted"/>
<reference evidence="3 4" key="1">
    <citation type="journal article" date="2012" name="Stand. Genomic Sci.">
        <title>Genome sequence of the halotolerant bacterium Corynebacterium halotolerans type strain YIM 70093(T) (= DSM 44683(T)).</title>
        <authorList>
            <person name="Ruckert C."/>
            <person name="Albersmeier A."/>
            <person name="Al-Dilaimi A."/>
            <person name="Niehaus K."/>
            <person name="Szczepanowski R."/>
            <person name="Kalinowski J."/>
        </authorList>
    </citation>
    <scope>NUCLEOTIDE SEQUENCE [LARGE SCALE GENOMIC DNA]</scope>
    <source>
        <strain evidence="3">YIM 70093</strain>
    </source>
</reference>
<sequence>MTDRVTTGRPRRSVSHLGRALAAAGLAAVPLVFGVVAAYTADEAFGPHTASRTEAAAPPAEDDYSGDGGDLTKLQTPPGMGLGFELGSRLAQ</sequence>
<dbReference type="HOGENOM" id="CLU_2408258_0_0_11"/>
<feature type="region of interest" description="Disordered" evidence="1">
    <location>
        <begin position="47"/>
        <end position="92"/>
    </location>
</feature>
<gene>
    <name evidence="3" type="ORF">A605_09905</name>
</gene>
<accession>M1NNT4</accession>
<evidence type="ECO:0000256" key="2">
    <source>
        <dbReference type="SAM" id="Phobius"/>
    </source>
</evidence>
<name>M1NNT4_9CORY</name>
<organism evidence="3 4">
    <name type="scientific">Corynebacterium halotolerans YIM 70093 = DSM 44683</name>
    <dbReference type="NCBI Taxonomy" id="1121362"/>
    <lineage>
        <taxon>Bacteria</taxon>
        <taxon>Bacillati</taxon>
        <taxon>Actinomycetota</taxon>
        <taxon>Actinomycetes</taxon>
        <taxon>Mycobacteriales</taxon>
        <taxon>Corynebacteriaceae</taxon>
        <taxon>Corynebacterium</taxon>
    </lineage>
</organism>
<feature type="transmembrane region" description="Helical" evidence="2">
    <location>
        <begin position="20"/>
        <end position="41"/>
    </location>
</feature>
<dbReference type="AlphaFoldDB" id="M1NNT4"/>
<dbReference type="Proteomes" id="UP000011723">
    <property type="component" value="Chromosome"/>
</dbReference>
<dbReference type="EMBL" id="CP003697">
    <property type="protein sequence ID" value="AGF72983.1"/>
    <property type="molecule type" value="Genomic_DNA"/>
</dbReference>
<protein>
    <submittedName>
        <fullName evidence="3">Uncharacterized protein</fullName>
    </submittedName>
</protein>
<keyword evidence="2" id="KW-1133">Transmembrane helix</keyword>